<dbReference type="InterPro" id="IPR000210">
    <property type="entry name" value="BTB/POZ_dom"/>
</dbReference>
<dbReference type="PROSITE" id="PS51886">
    <property type="entry name" value="TLDC"/>
    <property type="match status" value="1"/>
</dbReference>
<comment type="caution">
    <text evidence="3">The sequence shown here is derived from an EMBL/GenBank/DDBJ whole genome shotgun (WGS) entry which is preliminary data.</text>
</comment>
<dbReference type="EMBL" id="JEMT01011706">
    <property type="protein sequence ID" value="EXX77059.1"/>
    <property type="molecule type" value="Genomic_DNA"/>
</dbReference>
<dbReference type="Gene3D" id="3.30.710.10">
    <property type="entry name" value="Potassium Channel Kv1.1, Chain A"/>
    <property type="match status" value="1"/>
</dbReference>
<dbReference type="InterPro" id="IPR011333">
    <property type="entry name" value="SKP1/BTB/POZ_sf"/>
</dbReference>
<gene>
    <name evidence="3" type="ORF">RirG_027260</name>
</gene>
<dbReference type="SUPFAM" id="SSF54695">
    <property type="entry name" value="POZ domain"/>
    <property type="match status" value="1"/>
</dbReference>
<keyword evidence="4" id="KW-1185">Reference proteome</keyword>
<evidence type="ECO:0000259" key="2">
    <source>
        <dbReference type="PROSITE" id="PS51886"/>
    </source>
</evidence>
<proteinExistence type="predicted"/>
<evidence type="ECO:0008006" key="5">
    <source>
        <dbReference type="Google" id="ProtNLM"/>
    </source>
</evidence>
<dbReference type="InterPro" id="IPR052407">
    <property type="entry name" value="BTB_POZ_domain_cont_9"/>
</dbReference>
<evidence type="ECO:0000313" key="4">
    <source>
        <dbReference type="Proteomes" id="UP000022910"/>
    </source>
</evidence>
<dbReference type="SMART" id="SM00584">
    <property type="entry name" value="TLDc"/>
    <property type="match status" value="1"/>
</dbReference>
<dbReference type="Pfam" id="PF07534">
    <property type="entry name" value="TLD"/>
    <property type="match status" value="1"/>
</dbReference>
<protein>
    <recommendedName>
        <fullName evidence="5">Kelch-like protein 17</fullName>
    </recommendedName>
</protein>
<accession>A0A015LBI2</accession>
<sequence length="487" mass="56226">MDDDKFLPKLSQNLLEILDDDEFYDITIEVGIDPYVKIFRAHMNILNYRSPYLRKIISTNKKKSDGTLAHIKLQSILPEIFQIILRYIYGGRVSFEGHDEADVIKTLVAASELDLQELVNHLQSFLIEKHSTWMEQNFNMIYQTSFENDSLLELQNYCNDLISKNPDKIFNSLNFSSIPEKILISLIQNDNLKMNEVQVWKYVLKWGLDQNPGLPSDHKSFSGDDFSVLKNTLQQYISLIKFDNFSSKEFLDHVFPYREILPEKLFIDLLILFLDYDNKPTDQSEPAQTFEKIETQSTSTSNIPNIEPQIFESTNITNINSKIITLEHARLISGWINRSNVNTSYEFKLIFRGSINGFAGKIFRKDCDNQARTVAIIKVKDSDEILGGYNPVEWNTDNKYVTTNDSFIFSFDKNQGIENHILSRVLDKNFAISNHDNRGPSFGDGDLILRGGLGLNNCLCKKASYEKPIRESCDKFSVEEYELFQIV</sequence>
<name>A0A015LBI2_RHIIW</name>
<dbReference type="Pfam" id="PF00651">
    <property type="entry name" value="BTB"/>
    <property type="match status" value="1"/>
</dbReference>
<evidence type="ECO:0000313" key="3">
    <source>
        <dbReference type="EMBL" id="EXX77059.1"/>
    </source>
</evidence>
<dbReference type="Pfam" id="PF07707">
    <property type="entry name" value="BACK"/>
    <property type="match status" value="1"/>
</dbReference>
<dbReference type="HOGENOM" id="CLU_021542_0_2_1"/>
<dbReference type="PANTHER" id="PTHR46306:SF1">
    <property type="entry name" value="BTB_POZ DOMAIN-CONTAINING PROTEIN 9"/>
    <property type="match status" value="1"/>
</dbReference>
<evidence type="ECO:0000259" key="1">
    <source>
        <dbReference type="PROSITE" id="PS50097"/>
    </source>
</evidence>
<dbReference type="PROSITE" id="PS50097">
    <property type="entry name" value="BTB"/>
    <property type="match status" value="1"/>
</dbReference>
<feature type="domain" description="BTB" evidence="1">
    <location>
        <begin position="24"/>
        <end position="97"/>
    </location>
</feature>
<dbReference type="Proteomes" id="UP000022910">
    <property type="component" value="Unassembled WGS sequence"/>
</dbReference>
<dbReference type="InterPro" id="IPR011705">
    <property type="entry name" value="BACK"/>
</dbReference>
<dbReference type="InterPro" id="IPR006571">
    <property type="entry name" value="TLDc_dom"/>
</dbReference>
<dbReference type="SMART" id="SM00225">
    <property type="entry name" value="BTB"/>
    <property type="match status" value="1"/>
</dbReference>
<feature type="domain" description="TLDc" evidence="2">
    <location>
        <begin position="322"/>
        <end position="487"/>
    </location>
</feature>
<dbReference type="GO" id="GO:0005737">
    <property type="term" value="C:cytoplasm"/>
    <property type="evidence" value="ECO:0007669"/>
    <property type="project" value="TreeGrafter"/>
</dbReference>
<dbReference type="Gene3D" id="1.25.40.420">
    <property type="match status" value="1"/>
</dbReference>
<dbReference type="AlphaFoldDB" id="A0A015LBI2"/>
<dbReference type="PANTHER" id="PTHR46306">
    <property type="entry name" value="BTB/POZ DOMAIN-CONTAINING PROTEIN 9"/>
    <property type="match status" value="1"/>
</dbReference>
<reference evidence="3 4" key="1">
    <citation type="submission" date="2014-02" db="EMBL/GenBank/DDBJ databases">
        <title>Single nucleus genome sequencing reveals high similarity among nuclei of an endomycorrhizal fungus.</title>
        <authorList>
            <person name="Lin K."/>
            <person name="Geurts R."/>
            <person name="Zhang Z."/>
            <person name="Limpens E."/>
            <person name="Saunders D.G."/>
            <person name="Mu D."/>
            <person name="Pang E."/>
            <person name="Cao H."/>
            <person name="Cha H."/>
            <person name="Lin T."/>
            <person name="Zhou Q."/>
            <person name="Shang Y."/>
            <person name="Li Y."/>
            <person name="Ivanov S."/>
            <person name="Sharma T."/>
            <person name="Velzen R.V."/>
            <person name="Ruijter N.D."/>
            <person name="Aanen D.K."/>
            <person name="Win J."/>
            <person name="Kamoun S."/>
            <person name="Bisseling T."/>
            <person name="Huang S."/>
        </authorList>
    </citation>
    <scope>NUCLEOTIDE SEQUENCE [LARGE SCALE GENOMIC DNA]</scope>
    <source>
        <strain evidence="4">DAOM197198w</strain>
    </source>
</reference>
<organism evidence="3 4">
    <name type="scientific">Rhizophagus irregularis (strain DAOM 197198w)</name>
    <name type="common">Glomus intraradices</name>
    <dbReference type="NCBI Taxonomy" id="1432141"/>
    <lineage>
        <taxon>Eukaryota</taxon>
        <taxon>Fungi</taxon>
        <taxon>Fungi incertae sedis</taxon>
        <taxon>Mucoromycota</taxon>
        <taxon>Glomeromycotina</taxon>
        <taxon>Glomeromycetes</taxon>
        <taxon>Glomerales</taxon>
        <taxon>Glomeraceae</taxon>
        <taxon>Rhizophagus</taxon>
    </lineage>
</organism>